<name>A0A8C0JKM4_CANLU</name>
<evidence type="ECO:0000256" key="27">
    <source>
        <dbReference type="ARBA" id="ARBA00069158"/>
    </source>
</evidence>
<evidence type="ECO:0000256" key="22">
    <source>
        <dbReference type="ARBA" id="ARBA00051625"/>
    </source>
</evidence>
<keyword evidence="10 28" id="KW-0276">Fatty acid metabolism</keyword>
<dbReference type="InterPro" id="IPR001199">
    <property type="entry name" value="Cyt_B5-like_heme/steroid-bd"/>
</dbReference>
<evidence type="ECO:0000256" key="29">
    <source>
        <dbReference type="PIRSR" id="PIRSR005149-1"/>
    </source>
</evidence>
<evidence type="ECO:0000256" key="17">
    <source>
        <dbReference type="ARBA" id="ARBA00023098"/>
    </source>
</evidence>
<keyword evidence="34" id="KW-1185">Reference proteome</keyword>
<protein>
    <recommendedName>
        <fullName evidence="27 28">Fatty acid 2-hydroxylase</fullName>
        <ecNumber evidence="28">1.-.-.-</ecNumber>
    </recommendedName>
</protein>
<comment type="catalytic activity">
    <reaction evidence="23">
        <text>hexadecanoate + 2 Fe(II)-[cytochrome b5] + O2 + 2 H(+) = (R)-2-hydroxyhexadecanoate + 2 Fe(III)-[cytochrome b5] + H2O</text>
        <dbReference type="Rhea" id="RHEA:38551"/>
        <dbReference type="Rhea" id="RHEA-COMP:10438"/>
        <dbReference type="Rhea" id="RHEA-COMP:10439"/>
        <dbReference type="ChEBI" id="CHEBI:7896"/>
        <dbReference type="ChEBI" id="CHEBI:15377"/>
        <dbReference type="ChEBI" id="CHEBI:15378"/>
        <dbReference type="ChEBI" id="CHEBI:15379"/>
        <dbReference type="ChEBI" id="CHEBI:29033"/>
        <dbReference type="ChEBI" id="CHEBI:29034"/>
        <dbReference type="ChEBI" id="CHEBI:75927"/>
    </reaction>
    <physiologicalReaction direction="left-to-right" evidence="23">
        <dbReference type="Rhea" id="RHEA:38552"/>
    </physiologicalReaction>
</comment>
<comment type="subcellular location">
    <subcellularLocation>
        <location evidence="2">Endoplasmic reticulum membrane</location>
        <topology evidence="2">Multi-pass membrane protein</topology>
    </subcellularLocation>
    <subcellularLocation>
        <location evidence="1">Microsome membrane</location>
        <topology evidence="1">Multi-pass membrane protein</topology>
    </subcellularLocation>
</comment>
<feature type="binding site" evidence="29">
    <location>
        <position position="322"/>
    </location>
    <ligand>
        <name>Zn(2+)</name>
        <dbReference type="ChEBI" id="CHEBI:29105"/>
        <label>1</label>
    </ligand>
</feature>
<keyword evidence="12" id="KW-0492">Microsome</keyword>
<dbReference type="AlphaFoldDB" id="A0A8C0JKM4"/>
<evidence type="ECO:0000256" key="23">
    <source>
        <dbReference type="ARBA" id="ARBA00052862"/>
    </source>
</evidence>
<dbReference type="GeneTree" id="ENSGT00390000002142"/>
<dbReference type="SUPFAM" id="SSF55856">
    <property type="entry name" value="Cytochrome b5-like heme/steroid binding domain"/>
    <property type="match status" value="1"/>
</dbReference>
<feature type="binding site" description="axial binding residue" evidence="30">
    <location>
        <position position="43"/>
    </location>
    <ligand>
        <name>heme</name>
        <dbReference type="ChEBI" id="CHEBI:30413"/>
    </ligand>
    <ligandPart>
        <name>Fe</name>
        <dbReference type="ChEBI" id="CHEBI:18248"/>
    </ligandPart>
</feature>
<comment type="catalytic activity">
    <reaction evidence="22">
        <text>octadecanoate + 2 Fe(II)-[cytochrome b5] + O2 + 2 H(+) = (R)-2-hydroxyoctadecanoate + 2 Fe(III)-[cytochrome b5] + H2O</text>
        <dbReference type="Rhea" id="RHEA:39815"/>
        <dbReference type="Rhea" id="RHEA-COMP:10438"/>
        <dbReference type="Rhea" id="RHEA-COMP:10439"/>
        <dbReference type="ChEBI" id="CHEBI:15377"/>
        <dbReference type="ChEBI" id="CHEBI:15378"/>
        <dbReference type="ChEBI" id="CHEBI:15379"/>
        <dbReference type="ChEBI" id="CHEBI:25629"/>
        <dbReference type="ChEBI" id="CHEBI:29033"/>
        <dbReference type="ChEBI" id="CHEBI:29034"/>
        <dbReference type="ChEBI" id="CHEBI:57562"/>
    </reaction>
    <physiologicalReaction direction="left-to-right" evidence="22">
        <dbReference type="Rhea" id="RHEA:39816"/>
    </physiologicalReaction>
</comment>
<dbReference type="Ensembl" id="ENSCAFT00020001792.1">
    <property type="protein sequence ID" value="ENSCAFP00020001527.1"/>
    <property type="gene ID" value="ENSCAFG00020001330.1"/>
</dbReference>
<evidence type="ECO:0000256" key="30">
    <source>
        <dbReference type="PIRSR" id="PIRSR005149-50"/>
    </source>
</evidence>
<evidence type="ECO:0000256" key="11">
    <source>
        <dbReference type="ARBA" id="ARBA00022833"/>
    </source>
</evidence>
<evidence type="ECO:0000256" key="28">
    <source>
        <dbReference type="PIRNR" id="PIRNR005149"/>
    </source>
</evidence>
<comment type="function">
    <text evidence="28">Catalyzes stereospecific hydroxylation of free fatty acids at the C-2 position to produce (R)-2-hydroxy fatty acids, which are building blocks of sphingolipids and glycosphingolipids common in neural tissue and epidermis. Plays an essential role in the synthesis of galactosphingolipids of the myelin sheath. Responsible for the synthesis of sphingolipids and glycosphingolipids involved in the formation of epidermal lamellar bodies critical for skin permeability barrier. Participates in the synthesis of glycosphingolipids and a fraction of type II wax diesters in sebaceous gland, specifically regulating hair follicle homeostasis. Involved in the synthesis of sphingolipids of plasma membrane rafts, controlling lipid raft mobility and trafficking of raft-associated proteins.</text>
</comment>
<accession>A0A8C0JKM4</accession>
<dbReference type="Pfam" id="PF00173">
    <property type="entry name" value="Cyt-b5"/>
    <property type="match status" value="1"/>
</dbReference>
<comment type="function">
    <text evidence="25">Catalyzes the hydroxylation of free fatty acids at the C-2 position to produce 2-hydroxy fatty acids, which are building blocks of sphingolipids and glycosphingolipids common in neural tissue and epidermis. FA2H is stereospecific for the production of (R)-2-hydroxy fatty acids. Plays an essential role in the synthesis of galactosphingolipids of the myelin sheath. Responsible for the synthesis of sphingolipids and glycosphingolipids involved in the formation of epidermal lamellar bodies critical for skin permeability barrier. Participates in the synthesis of glycosphingolipids and a fraction of type II wax diesters in sebaceous gland, specifically regulating hair follicle homeostasis. Involved in the synthesis of sphingolipids of plasma membrane rafts, controlling lipid raft mobility and trafficking of raft-associated proteins.</text>
</comment>
<evidence type="ECO:0000256" key="1">
    <source>
        <dbReference type="ARBA" id="ARBA00004154"/>
    </source>
</evidence>
<organism evidence="33 34">
    <name type="scientific">Canis lupus dingo</name>
    <name type="common">dingo</name>
    <dbReference type="NCBI Taxonomy" id="286419"/>
    <lineage>
        <taxon>Eukaryota</taxon>
        <taxon>Metazoa</taxon>
        <taxon>Chordata</taxon>
        <taxon>Craniata</taxon>
        <taxon>Vertebrata</taxon>
        <taxon>Euteleostomi</taxon>
        <taxon>Mammalia</taxon>
        <taxon>Eutheria</taxon>
        <taxon>Laurasiatheria</taxon>
        <taxon>Carnivora</taxon>
        <taxon>Caniformia</taxon>
        <taxon>Canidae</taxon>
        <taxon>Canis</taxon>
    </lineage>
</organism>
<comment type="pathway">
    <text evidence="26">Sphingolipid metabolism; galactosylceramide biosynthesis.</text>
</comment>
<feature type="binding site" evidence="29">
    <location>
        <position position="243"/>
    </location>
    <ligand>
        <name>Zn(2+)</name>
        <dbReference type="ChEBI" id="CHEBI:29105"/>
        <label>1</label>
    </ligand>
</feature>
<feature type="binding site" evidence="29">
    <location>
        <position position="222"/>
    </location>
    <ligand>
        <name>Zn(2+)</name>
        <dbReference type="ChEBI" id="CHEBI:29105"/>
        <label>1</label>
    </ligand>
</feature>
<proteinExistence type="inferred from homology"/>
<feature type="binding site" evidence="29">
    <location>
        <position position="217"/>
    </location>
    <ligand>
        <name>Zn(2+)</name>
        <dbReference type="ChEBI" id="CHEBI:29105"/>
        <label>1</label>
    </ligand>
</feature>
<evidence type="ECO:0000256" key="31">
    <source>
        <dbReference type="SAM" id="Phobius"/>
    </source>
</evidence>
<feature type="transmembrane region" description="Helical" evidence="31">
    <location>
        <begin position="197"/>
        <end position="216"/>
    </location>
</feature>
<evidence type="ECO:0000256" key="3">
    <source>
        <dbReference type="ARBA" id="ARBA00004872"/>
    </source>
</evidence>
<keyword evidence="7 31" id="KW-0812">Transmembrane</keyword>
<keyword evidence="19 28" id="KW-0275">Fatty acid biosynthesis</keyword>
<dbReference type="InterPro" id="IPR006694">
    <property type="entry name" value="Fatty_acid_hydroxylase"/>
</dbReference>
<dbReference type="GO" id="GO:0005789">
    <property type="term" value="C:endoplasmic reticulum membrane"/>
    <property type="evidence" value="ECO:0007669"/>
    <property type="project" value="UniProtKB-SubCell"/>
</dbReference>
<feature type="transmembrane region" description="Helical" evidence="31">
    <location>
        <begin position="151"/>
        <end position="171"/>
    </location>
</feature>
<evidence type="ECO:0000256" key="13">
    <source>
        <dbReference type="ARBA" id="ARBA00022919"/>
    </source>
</evidence>
<evidence type="ECO:0000256" key="8">
    <source>
        <dbReference type="ARBA" id="ARBA00022723"/>
    </source>
</evidence>
<dbReference type="GO" id="GO:0005506">
    <property type="term" value="F:iron ion binding"/>
    <property type="evidence" value="ECO:0007669"/>
    <property type="project" value="UniProtKB-UniRule"/>
</dbReference>
<keyword evidence="16 28" id="KW-0408">Iron</keyword>
<evidence type="ECO:0000256" key="12">
    <source>
        <dbReference type="ARBA" id="ARBA00022848"/>
    </source>
</evidence>
<evidence type="ECO:0000256" key="18">
    <source>
        <dbReference type="ARBA" id="ARBA00023136"/>
    </source>
</evidence>
<dbReference type="Gene3D" id="3.10.120.10">
    <property type="entry name" value="Cytochrome b5-like heme/steroid binding domain"/>
    <property type="match status" value="1"/>
</dbReference>
<feature type="domain" description="Cytochrome b5 heme-binding" evidence="32">
    <location>
        <begin position="8"/>
        <end position="86"/>
    </location>
</feature>
<dbReference type="PIRSF" id="PIRSF005149">
    <property type="entry name" value="IPC-B_HD"/>
    <property type="match status" value="1"/>
</dbReference>
<evidence type="ECO:0000259" key="32">
    <source>
        <dbReference type="PROSITE" id="PS50255"/>
    </source>
</evidence>
<dbReference type="Pfam" id="PF04116">
    <property type="entry name" value="FA_hydroxylase"/>
    <property type="match status" value="1"/>
</dbReference>
<dbReference type="InterPro" id="IPR018506">
    <property type="entry name" value="Cyt_B5_heme-BS"/>
</dbReference>
<keyword evidence="6 30" id="KW-0349">Heme</keyword>
<feature type="binding site" description="axial binding residue" evidence="30">
    <location>
        <position position="69"/>
    </location>
    <ligand>
        <name>heme</name>
        <dbReference type="ChEBI" id="CHEBI:30413"/>
    </ligand>
    <ligandPart>
        <name>Fe</name>
        <dbReference type="ChEBI" id="CHEBI:18248"/>
    </ligandPart>
</feature>
<evidence type="ECO:0000256" key="7">
    <source>
        <dbReference type="ARBA" id="ARBA00022692"/>
    </source>
</evidence>
<comment type="similarity">
    <text evidence="4 28">Belongs to the sterol desaturase family. SCS7 subfamily.</text>
</comment>
<evidence type="ECO:0000256" key="20">
    <source>
        <dbReference type="ARBA" id="ARBA00050698"/>
    </source>
</evidence>
<comment type="pathway">
    <text evidence="3">Lipid metabolism; fatty acid metabolism.</text>
</comment>
<feature type="transmembrane region" description="Helical" evidence="31">
    <location>
        <begin position="281"/>
        <end position="301"/>
    </location>
</feature>
<evidence type="ECO:0000256" key="15">
    <source>
        <dbReference type="ARBA" id="ARBA00023002"/>
    </source>
</evidence>
<evidence type="ECO:0000256" key="26">
    <source>
        <dbReference type="ARBA" id="ARBA00060649"/>
    </source>
</evidence>
<evidence type="ECO:0000256" key="21">
    <source>
        <dbReference type="ARBA" id="ARBA00051519"/>
    </source>
</evidence>
<evidence type="ECO:0000256" key="4">
    <source>
        <dbReference type="ARBA" id="ARBA00005747"/>
    </source>
</evidence>
<dbReference type="InterPro" id="IPR014430">
    <property type="entry name" value="Scs7"/>
</dbReference>
<dbReference type="InterPro" id="IPR036400">
    <property type="entry name" value="Cyt_B5-like_heme/steroid_sf"/>
</dbReference>
<evidence type="ECO:0000256" key="5">
    <source>
        <dbReference type="ARBA" id="ARBA00022516"/>
    </source>
</evidence>
<evidence type="ECO:0000256" key="10">
    <source>
        <dbReference type="ARBA" id="ARBA00022832"/>
    </source>
</evidence>
<dbReference type="GO" id="GO:0020037">
    <property type="term" value="F:heme binding"/>
    <property type="evidence" value="ECO:0007669"/>
    <property type="project" value="InterPro"/>
</dbReference>
<dbReference type="FunFam" id="3.10.120.10:FF:000011">
    <property type="entry name" value="Fatty acid 2-hydroxylase"/>
    <property type="match status" value="1"/>
</dbReference>
<evidence type="ECO:0000256" key="24">
    <source>
        <dbReference type="ARBA" id="ARBA00053017"/>
    </source>
</evidence>
<reference evidence="33" key="1">
    <citation type="submission" date="2025-08" db="UniProtKB">
        <authorList>
            <consortium name="Ensembl"/>
        </authorList>
    </citation>
    <scope>IDENTIFICATION</scope>
</reference>
<comment type="catalytic activity">
    <reaction evidence="20">
        <text>docosanoate + 2 Fe(II)-[cytochrome b5] + O2 + 2 H(+) = 2-hydroxydocosanoate + 2 Fe(III)-[cytochrome b5] + H2O</text>
        <dbReference type="Rhea" id="RHEA:39819"/>
        <dbReference type="Rhea" id="RHEA-COMP:10438"/>
        <dbReference type="Rhea" id="RHEA-COMP:10439"/>
        <dbReference type="ChEBI" id="CHEBI:15377"/>
        <dbReference type="ChEBI" id="CHEBI:15378"/>
        <dbReference type="ChEBI" id="CHEBI:15379"/>
        <dbReference type="ChEBI" id="CHEBI:23858"/>
        <dbReference type="ChEBI" id="CHEBI:29033"/>
        <dbReference type="ChEBI" id="CHEBI:29034"/>
        <dbReference type="ChEBI" id="CHEBI:76722"/>
    </reaction>
    <physiologicalReaction direction="left-to-right" evidence="20">
        <dbReference type="Rhea" id="RHEA:39820"/>
    </physiologicalReaction>
</comment>
<keyword evidence="13" id="KW-0746">Sphingolipid metabolism</keyword>
<feature type="binding site" evidence="29">
    <location>
        <position position="302"/>
    </location>
    <ligand>
        <name>Zn(2+)</name>
        <dbReference type="ChEBI" id="CHEBI:29105"/>
        <label>1</label>
    </ligand>
</feature>
<comment type="cofactor">
    <cofactor evidence="28 29">
        <name>Zn(2+)</name>
        <dbReference type="ChEBI" id="CHEBI:29105"/>
    </cofactor>
    <text evidence="28 29">Binds 2 Zn(2+) ions per subunit that likely form a catalytic dimetal center.</text>
</comment>
<dbReference type="PRINTS" id="PR00363">
    <property type="entry name" value="CYTOCHROMEB5"/>
</dbReference>
<gene>
    <name evidence="33" type="primary">FA2H</name>
</gene>
<evidence type="ECO:0000256" key="16">
    <source>
        <dbReference type="ARBA" id="ARBA00023004"/>
    </source>
</evidence>
<keyword evidence="17 28" id="KW-0443">Lipid metabolism</keyword>
<dbReference type="GO" id="GO:0046513">
    <property type="term" value="P:ceramide biosynthetic process"/>
    <property type="evidence" value="ECO:0007669"/>
    <property type="project" value="UniProtKB-ARBA"/>
</dbReference>
<reference evidence="33" key="2">
    <citation type="submission" date="2025-09" db="UniProtKB">
        <authorList>
            <consortium name="Ensembl"/>
        </authorList>
    </citation>
    <scope>IDENTIFICATION</scope>
</reference>
<evidence type="ECO:0000313" key="33">
    <source>
        <dbReference type="Ensembl" id="ENSCAFP00020001527.1"/>
    </source>
</evidence>
<keyword evidence="11 29" id="KW-0862">Zinc</keyword>
<dbReference type="Proteomes" id="UP000694391">
    <property type="component" value="Unplaced"/>
</dbReference>
<dbReference type="SMART" id="SM01117">
    <property type="entry name" value="Cyt-b5"/>
    <property type="match status" value="1"/>
</dbReference>
<dbReference type="GO" id="GO:0080132">
    <property type="term" value="F:fatty acid 2-hydroxylase activity"/>
    <property type="evidence" value="ECO:0007669"/>
    <property type="project" value="InterPro"/>
</dbReference>
<comment type="catalytic activity">
    <reaction evidence="24">
        <text>tetracosanoate + 2 Fe(II)-[cytochrome b5] + O2 + 2 H(+) = (R)-2-hydroxytetracosanoate + 2 Fe(III)-[cytochrome b5] + H2O</text>
        <dbReference type="Rhea" id="RHEA:38559"/>
        <dbReference type="Rhea" id="RHEA-COMP:10438"/>
        <dbReference type="Rhea" id="RHEA-COMP:10439"/>
        <dbReference type="ChEBI" id="CHEBI:15377"/>
        <dbReference type="ChEBI" id="CHEBI:15378"/>
        <dbReference type="ChEBI" id="CHEBI:15379"/>
        <dbReference type="ChEBI" id="CHEBI:29033"/>
        <dbReference type="ChEBI" id="CHEBI:29034"/>
        <dbReference type="ChEBI" id="CHEBI:31014"/>
        <dbReference type="ChEBI" id="CHEBI:75935"/>
    </reaction>
    <physiologicalReaction direction="left-to-right" evidence="24">
        <dbReference type="Rhea" id="RHEA:38560"/>
    </physiologicalReaction>
</comment>
<dbReference type="PANTHER" id="PTHR12863">
    <property type="entry name" value="FATTY ACID HYDROXYLASE"/>
    <property type="match status" value="1"/>
</dbReference>
<comment type="catalytic activity">
    <reaction evidence="21">
        <text>a 1,2-saturated fatty acid + 2 Fe(II)-[cytochrome b5] + O2 + 2 H(+) = a (R)-2-hydroxy fatty acid + 2 Fe(III)-[cytochrome b5] + H2O</text>
        <dbReference type="Rhea" id="RHEA:38855"/>
        <dbReference type="Rhea" id="RHEA-COMP:10438"/>
        <dbReference type="Rhea" id="RHEA-COMP:10439"/>
        <dbReference type="ChEBI" id="CHEBI:15377"/>
        <dbReference type="ChEBI" id="CHEBI:15378"/>
        <dbReference type="ChEBI" id="CHEBI:15379"/>
        <dbReference type="ChEBI" id="CHEBI:29033"/>
        <dbReference type="ChEBI" id="CHEBI:29034"/>
        <dbReference type="ChEBI" id="CHEBI:76177"/>
        <dbReference type="ChEBI" id="CHEBI:83955"/>
    </reaction>
    <physiologicalReaction direction="left-to-right" evidence="21">
        <dbReference type="Rhea" id="RHEA:38856"/>
    </physiologicalReaction>
</comment>
<keyword evidence="9 28" id="KW-0256">Endoplasmic reticulum</keyword>
<keyword evidence="15 28" id="KW-0560">Oxidoreductase</keyword>
<dbReference type="PANTHER" id="PTHR12863:SF1">
    <property type="entry name" value="FATTY ACID 2-HYDROXYLASE"/>
    <property type="match status" value="1"/>
</dbReference>
<evidence type="ECO:0000256" key="25">
    <source>
        <dbReference type="ARBA" id="ARBA00054885"/>
    </source>
</evidence>
<evidence type="ECO:0000313" key="34">
    <source>
        <dbReference type="Proteomes" id="UP000694391"/>
    </source>
</evidence>
<keyword evidence="8 28" id="KW-0479">Metal-binding</keyword>
<keyword evidence="18 28" id="KW-0472">Membrane</keyword>
<dbReference type="PROSITE" id="PS50255">
    <property type="entry name" value="CYTOCHROME_B5_2"/>
    <property type="match status" value="1"/>
</dbReference>
<dbReference type="PROSITE" id="PS00191">
    <property type="entry name" value="CYTOCHROME_B5_1"/>
    <property type="match status" value="1"/>
</dbReference>
<sequence>MAPAPPPAVSFSPAEVQRRLAAGACWVRCGARLYDLTGFLRHHPGGEQLLRARAGQDVSADLDGPPHRHSANARLWLEQYYVGDLQGDPQVGPGRGHRPPTLPADLVDWRKPLLWQVGHLGEKYDEWVHQPVIRPIRLFHSDLIESLSKSVWYSVPVIWMPLMLYLSWSYYQTLAQGNVRLFESFSTEYSVAMPESVFPGLFIMGLFLWSLLEYLIHRFLFHMKPPSNSYYLIMLHFVLHGQHHKAPFDDSRLVFPPVPASLGIALFYLILRLLLPEAVGGVLFVGGLLGYVIYDMIHYYLHFGSPHKGSYLYHMKAHHAKHHFAFQKSGFGISSKLWDHFFHTLIPEEPHLKMQ</sequence>
<evidence type="ECO:0000256" key="6">
    <source>
        <dbReference type="ARBA" id="ARBA00022617"/>
    </source>
</evidence>
<feature type="binding site" evidence="29">
    <location>
        <position position="298"/>
    </location>
    <ligand>
        <name>Zn(2+)</name>
        <dbReference type="ChEBI" id="CHEBI:29105"/>
        <label>1</label>
    </ligand>
</feature>
<evidence type="ECO:0000256" key="19">
    <source>
        <dbReference type="ARBA" id="ARBA00023160"/>
    </source>
</evidence>
<feature type="binding site" evidence="29">
    <location>
        <position position="319"/>
    </location>
    <ligand>
        <name>Zn(2+)</name>
        <dbReference type="ChEBI" id="CHEBI:29105"/>
        <label>1</label>
    </ligand>
</feature>
<evidence type="ECO:0000256" key="9">
    <source>
        <dbReference type="ARBA" id="ARBA00022824"/>
    </source>
</evidence>
<keyword evidence="5 28" id="KW-0444">Lipid biosynthesis</keyword>
<keyword evidence="14 31" id="KW-1133">Transmembrane helix</keyword>
<feature type="binding site" evidence="29">
    <location>
        <position position="244"/>
    </location>
    <ligand>
        <name>Zn(2+)</name>
        <dbReference type="ChEBI" id="CHEBI:29105"/>
        <label>1</label>
    </ligand>
</feature>
<dbReference type="GO" id="GO:0006633">
    <property type="term" value="P:fatty acid biosynthetic process"/>
    <property type="evidence" value="ECO:0007669"/>
    <property type="project" value="UniProtKB-KW"/>
</dbReference>
<evidence type="ECO:0000256" key="2">
    <source>
        <dbReference type="ARBA" id="ARBA00004477"/>
    </source>
</evidence>
<feature type="binding site" evidence="29">
    <location>
        <position position="240"/>
    </location>
    <ligand>
        <name>Zn(2+)</name>
        <dbReference type="ChEBI" id="CHEBI:29105"/>
        <label>1</label>
    </ligand>
</feature>
<feature type="binding site" evidence="29">
    <location>
        <position position="323"/>
    </location>
    <ligand>
        <name>Zn(2+)</name>
        <dbReference type="ChEBI" id="CHEBI:29105"/>
        <label>1</label>
    </ligand>
</feature>
<dbReference type="EC" id="1.-.-.-" evidence="28"/>
<evidence type="ECO:0000256" key="14">
    <source>
        <dbReference type="ARBA" id="ARBA00022989"/>
    </source>
</evidence>
<comment type="cofactor">
    <cofactor evidence="30">
        <name>Fe cation</name>
        <dbReference type="ChEBI" id="CHEBI:24875"/>
    </cofactor>
</comment>
<feature type="transmembrane region" description="Helical" evidence="31">
    <location>
        <begin position="253"/>
        <end position="275"/>
    </location>
</feature>